<feature type="domain" description="Peptidase M1 leukotriene A4 hydrolase/aminopeptidase C-terminal" evidence="12">
    <location>
        <begin position="477"/>
        <end position="628"/>
    </location>
</feature>
<gene>
    <name evidence="13" type="ORF">AX774_g7377</name>
</gene>
<dbReference type="InterPro" id="IPR042097">
    <property type="entry name" value="Aminopeptidase_N-like_N_sf"/>
</dbReference>
<name>A0A1R1PEC3_ZANCU</name>
<evidence type="ECO:0000256" key="8">
    <source>
        <dbReference type="ARBA" id="ARBA00023049"/>
    </source>
</evidence>
<protein>
    <submittedName>
        <fullName evidence="13">Leukotriene A-4 hydrolase</fullName>
    </submittedName>
</protein>
<dbReference type="Gene3D" id="1.25.40.320">
    <property type="entry name" value="Peptidase M1, leukotriene A4 hydrolase/aminopeptidase C-terminal domain"/>
    <property type="match status" value="1"/>
</dbReference>
<evidence type="ECO:0000256" key="9">
    <source>
        <dbReference type="PIRSR" id="PIRSR634015-1"/>
    </source>
</evidence>
<dbReference type="InterPro" id="IPR016024">
    <property type="entry name" value="ARM-type_fold"/>
</dbReference>
<dbReference type="FunFam" id="3.30.2010.30:FF:000001">
    <property type="entry name" value="Leukotriene A(4) hydrolase"/>
    <property type="match status" value="1"/>
</dbReference>
<comment type="caution">
    <text evidence="13">The sequence shown here is derived from an EMBL/GenBank/DDBJ whole genome shotgun (WGS) entry which is preliminary data.</text>
</comment>
<dbReference type="Pfam" id="PF01433">
    <property type="entry name" value="Peptidase_M1"/>
    <property type="match status" value="1"/>
</dbReference>
<dbReference type="AlphaFoldDB" id="A0A1R1PEC3"/>
<dbReference type="InterPro" id="IPR038502">
    <property type="entry name" value="M1_LTA-4_hydro/amino_C_sf"/>
</dbReference>
<dbReference type="GO" id="GO:0005829">
    <property type="term" value="C:cytosol"/>
    <property type="evidence" value="ECO:0007669"/>
    <property type="project" value="TreeGrafter"/>
</dbReference>
<evidence type="ECO:0000313" key="13">
    <source>
        <dbReference type="EMBL" id="OMH79222.1"/>
    </source>
</evidence>
<dbReference type="Gene3D" id="2.60.40.1730">
    <property type="entry name" value="tricorn interacting facor f3 domain"/>
    <property type="match status" value="1"/>
</dbReference>
<keyword evidence="8" id="KW-0482">Metalloprotease</keyword>
<keyword evidence="3" id="KW-0963">Cytoplasm</keyword>
<dbReference type="SUPFAM" id="SSF63737">
    <property type="entry name" value="Leukotriene A4 hydrolase N-terminal domain"/>
    <property type="match status" value="1"/>
</dbReference>
<feature type="binding site" evidence="10">
    <location>
        <begin position="586"/>
        <end position="588"/>
    </location>
    <ligand>
        <name>a peptide</name>
        <dbReference type="ChEBI" id="CHEBI:60466"/>
    </ligand>
</feature>
<dbReference type="SUPFAM" id="SSF48371">
    <property type="entry name" value="ARM repeat"/>
    <property type="match status" value="1"/>
</dbReference>
<dbReference type="InterPro" id="IPR001930">
    <property type="entry name" value="Peptidase_M1"/>
</dbReference>
<feature type="binding site" evidence="11">
    <location>
        <position position="327"/>
    </location>
    <ligand>
        <name>Zn(2+)</name>
        <dbReference type="ChEBI" id="CHEBI:29105"/>
        <note>catalytic</note>
    </ligand>
</feature>
<dbReference type="EMBL" id="LSSK01001630">
    <property type="protein sequence ID" value="OMH79222.1"/>
    <property type="molecule type" value="Genomic_DNA"/>
</dbReference>
<dbReference type="InterPro" id="IPR034015">
    <property type="entry name" value="M1_LTA4H"/>
</dbReference>
<dbReference type="Pfam" id="PF09127">
    <property type="entry name" value="Leuk-A4-hydro_C"/>
    <property type="match status" value="1"/>
</dbReference>
<evidence type="ECO:0000256" key="5">
    <source>
        <dbReference type="ARBA" id="ARBA00022723"/>
    </source>
</evidence>
<dbReference type="PRINTS" id="PR00756">
    <property type="entry name" value="ALADIPTASE"/>
</dbReference>
<dbReference type="InterPro" id="IPR045357">
    <property type="entry name" value="Aminopeptidase_N-like_N"/>
</dbReference>
<evidence type="ECO:0000256" key="4">
    <source>
        <dbReference type="ARBA" id="ARBA00022670"/>
    </source>
</evidence>
<evidence type="ECO:0000313" key="14">
    <source>
        <dbReference type="Proteomes" id="UP000188320"/>
    </source>
</evidence>
<dbReference type="Proteomes" id="UP000188320">
    <property type="component" value="Unassembled WGS sequence"/>
</dbReference>
<dbReference type="GO" id="GO:0004301">
    <property type="term" value="F:epoxide hydrolase activity"/>
    <property type="evidence" value="ECO:0007669"/>
    <property type="project" value="TreeGrafter"/>
</dbReference>
<comment type="subcellular location">
    <subcellularLocation>
        <location evidence="1">Cytoplasm</location>
    </subcellularLocation>
</comment>
<evidence type="ECO:0000259" key="12">
    <source>
        <dbReference type="SMART" id="SM01263"/>
    </source>
</evidence>
<dbReference type="Gene3D" id="1.10.390.10">
    <property type="entry name" value="Neutral Protease Domain 2"/>
    <property type="match status" value="1"/>
</dbReference>
<evidence type="ECO:0000256" key="2">
    <source>
        <dbReference type="ARBA" id="ARBA00010136"/>
    </source>
</evidence>
<evidence type="ECO:0000256" key="3">
    <source>
        <dbReference type="ARBA" id="ARBA00022490"/>
    </source>
</evidence>
<dbReference type="InterPro" id="IPR049980">
    <property type="entry name" value="LTA4H_cat"/>
</dbReference>
<evidence type="ECO:0000256" key="10">
    <source>
        <dbReference type="PIRSR" id="PIRSR634015-2"/>
    </source>
</evidence>
<keyword evidence="14" id="KW-1185">Reference proteome</keyword>
<dbReference type="FunFam" id="2.60.40.1730:FF:000004">
    <property type="entry name" value="Leukotriene A(4) hydrolase"/>
    <property type="match status" value="1"/>
</dbReference>
<feature type="active site" description="Proton donor" evidence="9">
    <location>
        <position position="392"/>
    </location>
</feature>
<keyword evidence="5 11" id="KW-0479">Metal-binding</keyword>
<comment type="similarity">
    <text evidence="2">Belongs to the peptidase M1 family.</text>
</comment>
<dbReference type="Pfam" id="PF17900">
    <property type="entry name" value="Peptidase_M1_N"/>
    <property type="match status" value="1"/>
</dbReference>
<evidence type="ECO:0000256" key="11">
    <source>
        <dbReference type="PIRSR" id="PIRSR634015-3"/>
    </source>
</evidence>
<reference evidence="14" key="1">
    <citation type="submission" date="2017-01" db="EMBL/GenBank/DDBJ databases">
        <authorList>
            <person name="Wang Y."/>
            <person name="White M."/>
            <person name="Kvist S."/>
            <person name="Moncalvo J.-M."/>
        </authorList>
    </citation>
    <scope>NUCLEOTIDE SEQUENCE [LARGE SCALE GENOMIC DNA]</scope>
    <source>
        <strain evidence="14">COL-18-3</strain>
    </source>
</reference>
<feature type="binding site" evidence="10">
    <location>
        <begin position="275"/>
        <end position="280"/>
    </location>
    <ligand>
        <name>a peptide</name>
        <dbReference type="ChEBI" id="CHEBI:60466"/>
    </ligand>
</feature>
<dbReference type="SUPFAM" id="SSF55486">
    <property type="entry name" value="Metalloproteases ('zincins'), catalytic domain"/>
    <property type="match status" value="1"/>
</dbReference>
<dbReference type="GO" id="GO:0008270">
    <property type="term" value="F:zinc ion binding"/>
    <property type="evidence" value="ECO:0007669"/>
    <property type="project" value="InterPro"/>
</dbReference>
<evidence type="ECO:0000256" key="1">
    <source>
        <dbReference type="ARBA" id="ARBA00004496"/>
    </source>
</evidence>
<accession>A0A1R1PEC3</accession>
<keyword evidence="7 11" id="KW-0862">Zinc</keyword>
<dbReference type="Gene3D" id="3.30.2010.30">
    <property type="match status" value="1"/>
</dbReference>
<feature type="binding site" evidence="11">
    <location>
        <position position="308"/>
    </location>
    <ligand>
        <name>Zn(2+)</name>
        <dbReference type="ChEBI" id="CHEBI:29105"/>
        <note>catalytic</note>
    </ligand>
</feature>
<dbReference type="PANTHER" id="PTHR45726">
    <property type="entry name" value="LEUKOTRIENE A-4 HYDROLASE"/>
    <property type="match status" value="1"/>
</dbReference>
<keyword evidence="4" id="KW-0645">Protease</keyword>
<dbReference type="PANTHER" id="PTHR45726:SF3">
    <property type="entry name" value="LEUKOTRIENE A-4 HYDROLASE"/>
    <property type="match status" value="1"/>
</dbReference>
<dbReference type="OrthoDB" id="79562at2759"/>
<dbReference type="FunFam" id="1.10.390.10:FF:000003">
    <property type="entry name" value="Leukotriene A(4) hydrolase"/>
    <property type="match status" value="1"/>
</dbReference>
<dbReference type="GO" id="GO:0004177">
    <property type="term" value="F:aminopeptidase activity"/>
    <property type="evidence" value="ECO:0007669"/>
    <property type="project" value="TreeGrafter"/>
</dbReference>
<evidence type="ECO:0000256" key="7">
    <source>
        <dbReference type="ARBA" id="ARBA00022833"/>
    </source>
</evidence>
<feature type="binding site" evidence="10">
    <location>
        <begin position="144"/>
        <end position="146"/>
    </location>
    <ligand>
        <name>a peptide</name>
        <dbReference type="ChEBI" id="CHEBI:60466"/>
    </ligand>
</feature>
<dbReference type="InterPro" id="IPR014782">
    <property type="entry name" value="Peptidase_M1_dom"/>
</dbReference>
<organism evidence="13 14">
    <name type="scientific">Zancudomyces culisetae</name>
    <name type="common">Gut fungus</name>
    <name type="synonym">Smittium culisetae</name>
    <dbReference type="NCBI Taxonomy" id="1213189"/>
    <lineage>
        <taxon>Eukaryota</taxon>
        <taxon>Fungi</taxon>
        <taxon>Fungi incertae sedis</taxon>
        <taxon>Zoopagomycota</taxon>
        <taxon>Kickxellomycotina</taxon>
        <taxon>Harpellomycetes</taxon>
        <taxon>Harpellales</taxon>
        <taxon>Legeriomycetaceae</taxon>
        <taxon>Zancudomyces</taxon>
    </lineage>
</organism>
<keyword evidence="6 13" id="KW-0378">Hydrolase</keyword>
<dbReference type="GO" id="GO:0006508">
    <property type="term" value="P:proteolysis"/>
    <property type="evidence" value="ECO:0007669"/>
    <property type="project" value="UniProtKB-KW"/>
</dbReference>
<dbReference type="CDD" id="cd09599">
    <property type="entry name" value="M1_LTA4H"/>
    <property type="match status" value="1"/>
</dbReference>
<sequence>MSAKIDPNTLSNLEQVTTERLHLDLEVDFENKLLKGSVTLCHVVLQDNVDKVVLDTMTLDIYKAWLVNQHGGETAQDKTELQFKCGKVHHIYGTPLEIELDRKYQKGEKLSIQIAYKTTEKSVALQFLTPEQTSGKKYPFLFTQCQSIYARSMMPCQDSPSIKIAYTGDIKVAKPFTALMSALQTGSEDVDGGENRVFHFEQKIKIPSYLVVVACGVLERHELGPRTAVWSEPDLIEACAYEFADLEKTVSVAEEILTEYEWGRYDLLVLPPAFPYGGMENPCLTFVTPTMIAGDRSLVDLINHELAHSWSGNLVTARSWEHFWLNEGWTTFFEREITGALSGRDTSQLLSVLGLESLGEDVRRMGEKNELTRMVPTLEEVDPDDAFSSVPYERGHNFLYYLMTIFGKDVWSKFLKAYIREFRGRSIDTNDFKGFLYSYMETTLGHDEAREKLDKVDWNGWLYTPGMPPVENKFDMAPQRAAILLAEKWISADNNGNGTDFSQFTKQELEQLSTQQKLVVIKTLRAHNHDRSTKFSHQMLDAMDGLYSMSYAKNYEIRAAFLYLALECGYKKVFDAAVDVVSSQGRMKFTRPIYRLLYQNDQKLAVDTFLKLEKTYHPICSRMVKKDLNLD</sequence>
<proteinExistence type="inferred from homology"/>
<dbReference type="SMART" id="SM01263">
    <property type="entry name" value="Leuk-A4-hydro_C"/>
    <property type="match status" value="1"/>
</dbReference>
<feature type="active site" description="Proton acceptor" evidence="9">
    <location>
        <position position="305"/>
    </location>
</feature>
<dbReference type="InterPro" id="IPR015211">
    <property type="entry name" value="Peptidase_M1_C"/>
</dbReference>
<dbReference type="InterPro" id="IPR027268">
    <property type="entry name" value="Peptidase_M4/M1_CTD_sf"/>
</dbReference>
<evidence type="ECO:0000256" key="6">
    <source>
        <dbReference type="ARBA" id="ARBA00022801"/>
    </source>
</evidence>
<feature type="binding site" evidence="11">
    <location>
        <position position="304"/>
    </location>
    <ligand>
        <name>Zn(2+)</name>
        <dbReference type="ChEBI" id="CHEBI:29105"/>
        <note>catalytic</note>
    </ligand>
</feature>
<comment type="cofactor">
    <cofactor evidence="11">
        <name>Zn(2+)</name>
        <dbReference type="ChEBI" id="CHEBI:29105"/>
    </cofactor>
    <text evidence="11">Binds 1 zinc ion per subunit.</text>
</comment>
<dbReference type="GO" id="GO:0008237">
    <property type="term" value="F:metallopeptidase activity"/>
    <property type="evidence" value="ECO:0007669"/>
    <property type="project" value="UniProtKB-KW"/>
</dbReference>